<keyword evidence="4 7" id="KW-0521">NADP</keyword>
<dbReference type="NCBIfam" id="TIGR00407">
    <property type="entry name" value="proA"/>
    <property type="match status" value="1"/>
</dbReference>
<dbReference type="InterPro" id="IPR016163">
    <property type="entry name" value="Ald_DH_C"/>
</dbReference>
<dbReference type="Pfam" id="PF00171">
    <property type="entry name" value="Aldedh"/>
    <property type="match status" value="1"/>
</dbReference>
<gene>
    <name evidence="7" type="primary">proA</name>
    <name evidence="9" type="ORF">HNQ52_001790</name>
</gene>
<feature type="domain" description="Aldehyde dehydrogenase" evidence="8">
    <location>
        <begin position="11"/>
        <end position="288"/>
    </location>
</feature>
<keyword evidence="3 7" id="KW-0641">Proline biosynthesis</keyword>
<dbReference type="Gene3D" id="3.40.605.10">
    <property type="entry name" value="Aldehyde Dehydrogenase, Chain A, domain 1"/>
    <property type="match status" value="1"/>
</dbReference>
<dbReference type="FunFam" id="3.40.309.10:FF:000006">
    <property type="entry name" value="Gamma-glutamyl phosphate reductase"/>
    <property type="match status" value="1"/>
</dbReference>
<dbReference type="GO" id="GO:0005737">
    <property type="term" value="C:cytoplasm"/>
    <property type="evidence" value="ECO:0007669"/>
    <property type="project" value="UniProtKB-SubCell"/>
</dbReference>
<dbReference type="Gene3D" id="3.40.309.10">
    <property type="entry name" value="Aldehyde Dehydrogenase, Chain A, domain 2"/>
    <property type="match status" value="1"/>
</dbReference>
<comment type="catalytic activity">
    <reaction evidence="6 7">
        <text>L-glutamate 5-semialdehyde + phosphate + NADP(+) = L-glutamyl 5-phosphate + NADPH + H(+)</text>
        <dbReference type="Rhea" id="RHEA:19541"/>
        <dbReference type="ChEBI" id="CHEBI:15378"/>
        <dbReference type="ChEBI" id="CHEBI:43474"/>
        <dbReference type="ChEBI" id="CHEBI:57783"/>
        <dbReference type="ChEBI" id="CHEBI:58066"/>
        <dbReference type="ChEBI" id="CHEBI:58274"/>
        <dbReference type="ChEBI" id="CHEBI:58349"/>
        <dbReference type="EC" id="1.2.1.41"/>
    </reaction>
</comment>
<protein>
    <recommendedName>
        <fullName evidence="7">Gamma-glutamyl phosphate reductase</fullName>
        <shortName evidence="7">GPR</shortName>
        <ecNumber evidence="7">1.2.1.41</ecNumber>
    </recommendedName>
    <alternativeName>
        <fullName evidence="7">Glutamate-5-semialdehyde dehydrogenase</fullName>
    </alternativeName>
    <alternativeName>
        <fullName evidence="7">Glutamyl-gamma-semialdehyde dehydrogenase</fullName>
        <shortName evidence="7">GSA dehydrogenase</shortName>
    </alternativeName>
</protein>
<comment type="similarity">
    <text evidence="7">Belongs to the gamma-glutamyl phosphate reductase family.</text>
</comment>
<dbReference type="SUPFAM" id="SSF53720">
    <property type="entry name" value="ALDH-like"/>
    <property type="match status" value="1"/>
</dbReference>
<evidence type="ECO:0000256" key="4">
    <source>
        <dbReference type="ARBA" id="ARBA00022857"/>
    </source>
</evidence>
<evidence type="ECO:0000256" key="5">
    <source>
        <dbReference type="ARBA" id="ARBA00023002"/>
    </source>
</evidence>
<evidence type="ECO:0000259" key="8">
    <source>
        <dbReference type="Pfam" id="PF00171"/>
    </source>
</evidence>
<dbReference type="Proteomes" id="UP000521199">
    <property type="component" value="Unassembled WGS sequence"/>
</dbReference>
<dbReference type="InterPro" id="IPR015590">
    <property type="entry name" value="Aldehyde_DH_dom"/>
</dbReference>
<reference evidence="9 10" key="1">
    <citation type="submission" date="2020-08" db="EMBL/GenBank/DDBJ databases">
        <title>Genomic Encyclopedia of Type Strains, Phase IV (KMG-IV): sequencing the most valuable type-strain genomes for metagenomic binning, comparative biology and taxonomic classification.</title>
        <authorList>
            <person name="Goeker M."/>
        </authorList>
    </citation>
    <scope>NUCLEOTIDE SEQUENCE [LARGE SCALE GENOMIC DNA]</scope>
    <source>
        <strain evidence="9 10">DSM 24163</strain>
    </source>
</reference>
<dbReference type="AlphaFoldDB" id="A0A7W8D8T3"/>
<evidence type="ECO:0000313" key="9">
    <source>
        <dbReference type="EMBL" id="MBB5208248.1"/>
    </source>
</evidence>
<name>A0A7W8D8T3_9GAMM</name>
<comment type="subcellular location">
    <subcellularLocation>
        <location evidence="7">Cytoplasm</location>
    </subcellularLocation>
</comment>
<comment type="function">
    <text evidence="7">Catalyzes the NADPH-dependent reduction of L-glutamate 5-phosphate into L-glutamate 5-semialdehyde and phosphate. The product spontaneously undergoes cyclization to form 1-pyrroline-5-carboxylate.</text>
</comment>
<evidence type="ECO:0000256" key="7">
    <source>
        <dbReference type="HAMAP-Rule" id="MF_00412"/>
    </source>
</evidence>
<keyword evidence="2 7" id="KW-0028">Amino-acid biosynthesis</keyword>
<comment type="caution">
    <text evidence="9">The sequence shown here is derived from an EMBL/GenBank/DDBJ whole genome shotgun (WGS) entry which is preliminary data.</text>
</comment>
<dbReference type="NCBIfam" id="NF001221">
    <property type="entry name" value="PRK00197.1"/>
    <property type="match status" value="1"/>
</dbReference>
<dbReference type="InterPro" id="IPR012134">
    <property type="entry name" value="Glu-5-SA_DH"/>
</dbReference>
<dbReference type="InterPro" id="IPR000965">
    <property type="entry name" value="GPR_dom"/>
</dbReference>
<evidence type="ECO:0000256" key="1">
    <source>
        <dbReference type="ARBA" id="ARBA00004985"/>
    </source>
</evidence>
<dbReference type="PANTHER" id="PTHR11063:SF8">
    <property type="entry name" value="DELTA-1-PYRROLINE-5-CARBOXYLATE SYNTHASE"/>
    <property type="match status" value="1"/>
</dbReference>
<dbReference type="EC" id="1.2.1.41" evidence="7"/>
<keyword evidence="7" id="KW-0963">Cytoplasm</keyword>
<dbReference type="UniPathway" id="UPA00098">
    <property type="reaction ID" value="UER00360"/>
</dbReference>
<dbReference type="GO" id="GO:0050661">
    <property type="term" value="F:NADP binding"/>
    <property type="evidence" value="ECO:0007669"/>
    <property type="project" value="InterPro"/>
</dbReference>
<comment type="pathway">
    <text evidence="1 7">Amino-acid biosynthesis; L-proline biosynthesis; L-glutamate 5-semialdehyde from L-glutamate: step 2/2.</text>
</comment>
<dbReference type="PIRSF" id="PIRSF000151">
    <property type="entry name" value="GPR"/>
    <property type="match status" value="1"/>
</dbReference>
<evidence type="ECO:0000256" key="3">
    <source>
        <dbReference type="ARBA" id="ARBA00022650"/>
    </source>
</evidence>
<accession>A0A7W8D8T3</accession>
<dbReference type="PANTHER" id="PTHR11063">
    <property type="entry name" value="GLUTAMATE SEMIALDEHYDE DEHYDROGENASE"/>
    <property type="match status" value="1"/>
</dbReference>
<dbReference type="InterPro" id="IPR016161">
    <property type="entry name" value="Ald_DH/histidinol_DH"/>
</dbReference>
<dbReference type="GO" id="GO:0004350">
    <property type="term" value="F:glutamate-5-semialdehyde dehydrogenase activity"/>
    <property type="evidence" value="ECO:0007669"/>
    <property type="project" value="UniProtKB-UniRule"/>
</dbReference>
<dbReference type="InterPro" id="IPR016162">
    <property type="entry name" value="Ald_DH_N"/>
</dbReference>
<keyword evidence="10" id="KW-1185">Reference proteome</keyword>
<keyword evidence="5 7" id="KW-0560">Oxidoreductase</keyword>
<dbReference type="HAMAP" id="MF_00412">
    <property type="entry name" value="ProA"/>
    <property type="match status" value="1"/>
</dbReference>
<dbReference type="GO" id="GO:0055129">
    <property type="term" value="P:L-proline biosynthetic process"/>
    <property type="evidence" value="ECO:0007669"/>
    <property type="project" value="UniProtKB-UniRule"/>
</dbReference>
<dbReference type="EMBL" id="JACHHP010000003">
    <property type="protein sequence ID" value="MBB5208248.1"/>
    <property type="molecule type" value="Genomic_DNA"/>
</dbReference>
<sequence>MTPTHGPMADIARACREASPQIAMLGTDAKRRLLRAMAARLEHDADAILAANAQDMARARDKGIGSAMLDRLRLDPARLAGVARAVREVAALPDPVGLVTRREVRPNGLSVERVRVPLGVVAMIYEARPNVTADAAALCLFAGNAVILRGGSEAIDSNRAIAASLQHALADAGLPRESLTLVDDLRREAMLALLQQGDSIDLVIPRGGEGLIRFVTEHARMPVIKHYKGVCHLYVDADADLAVALPLLIDGKRSRPSACNSIETLLVHADIAATFLPRAADALRAASVQLRGCERTRALVPDAAPADDADYAAEYLDLILAIRVVDDLDAAIAHVRRFGSDHTEVIVTRDDAAAARFVHALRSAVVMVNASSRFSDGGELGLGAEIGISTTRLHAYGPMGAEALTIERFVVRGEGQVRHAESRSTR</sequence>
<dbReference type="CDD" id="cd07079">
    <property type="entry name" value="ALDH_F18-19_ProA-GPR"/>
    <property type="match status" value="1"/>
</dbReference>
<evidence type="ECO:0000256" key="2">
    <source>
        <dbReference type="ARBA" id="ARBA00022605"/>
    </source>
</evidence>
<evidence type="ECO:0000313" key="10">
    <source>
        <dbReference type="Proteomes" id="UP000521199"/>
    </source>
</evidence>
<organism evidence="9 10">
    <name type="scientific">Chiayiivirga flava</name>
    <dbReference type="NCBI Taxonomy" id="659595"/>
    <lineage>
        <taxon>Bacteria</taxon>
        <taxon>Pseudomonadati</taxon>
        <taxon>Pseudomonadota</taxon>
        <taxon>Gammaproteobacteria</taxon>
        <taxon>Lysobacterales</taxon>
        <taxon>Lysobacteraceae</taxon>
        <taxon>Chiayiivirga</taxon>
    </lineage>
</organism>
<evidence type="ECO:0000256" key="6">
    <source>
        <dbReference type="ARBA" id="ARBA00049024"/>
    </source>
</evidence>
<proteinExistence type="inferred from homology"/>